<feature type="transmembrane region" description="Helical" evidence="11">
    <location>
        <begin position="96"/>
        <end position="120"/>
    </location>
</feature>
<dbReference type="NCBIfam" id="TIGR00494">
    <property type="entry name" value="crcB"/>
    <property type="match status" value="1"/>
</dbReference>
<keyword evidence="4 11" id="KW-0812">Transmembrane</keyword>
<protein>
    <recommendedName>
        <fullName evidence="11">Fluoride-specific ion channel FluC</fullName>
    </recommendedName>
</protein>
<keyword evidence="11" id="KW-0915">Sodium</keyword>
<evidence type="ECO:0000313" key="12">
    <source>
        <dbReference type="EMBL" id="SFI88390.1"/>
    </source>
</evidence>
<dbReference type="AlphaFoldDB" id="A0A1I3LV18"/>
<dbReference type="OrthoDB" id="361491at2"/>
<evidence type="ECO:0000256" key="10">
    <source>
        <dbReference type="ARBA" id="ARBA00035585"/>
    </source>
</evidence>
<dbReference type="GO" id="GO:0046872">
    <property type="term" value="F:metal ion binding"/>
    <property type="evidence" value="ECO:0007669"/>
    <property type="project" value="UniProtKB-KW"/>
</dbReference>
<evidence type="ECO:0000256" key="4">
    <source>
        <dbReference type="ARBA" id="ARBA00022692"/>
    </source>
</evidence>
<comment type="subcellular location">
    <subcellularLocation>
        <location evidence="1 11">Cell membrane</location>
        <topology evidence="1 11">Multi-pass membrane protein</topology>
    </subcellularLocation>
</comment>
<keyword evidence="11" id="KW-0479">Metal-binding</keyword>
<feature type="transmembrane region" description="Helical" evidence="11">
    <location>
        <begin position="32"/>
        <end position="54"/>
    </location>
</feature>
<reference evidence="13" key="1">
    <citation type="submission" date="2016-10" db="EMBL/GenBank/DDBJ databases">
        <authorList>
            <person name="Varghese N."/>
            <person name="Submissions S."/>
        </authorList>
    </citation>
    <scope>NUCLEOTIDE SEQUENCE [LARGE SCALE GENOMIC DNA]</scope>
    <source>
        <strain evidence="13">XBD1002</strain>
    </source>
</reference>
<dbReference type="EMBL" id="FORI01000007">
    <property type="protein sequence ID" value="SFI88390.1"/>
    <property type="molecule type" value="Genomic_DNA"/>
</dbReference>
<feature type="transmembrane region" description="Helical" evidence="11">
    <location>
        <begin position="66"/>
        <end position="84"/>
    </location>
</feature>
<dbReference type="HAMAP" id="MF_00454">
    <property type="entry name" value="FluC"/>
    <property type="match status" value="1"/>
</dbReference>
<feature type="binding site" evidence="11">
    <location>
        <position position="74"/>
    </location>
    <ligand>
        <name>Na(+)</name>
        <dbReference type="ChEBI" id="CHEBI:29101"/>
        <note>structural</note>
    </ligand>
</feature>
<proteinExistence type="inferred from homology"/>
<comment type="function">
    <text evidence="11">Fluoride-specific ion channel. Important for reducing fluoride concentration in the cell, thus reducing its toxicity.</text>
</comment>
<evidence type="ECO:0000256" key="7">
    <source>
        <dbReference type="ARBA" id="ARBA00023136"/>
    </source>
</evidence>
<comment type="catalytic activity">
    <reaction evidence="10">
        <text>fluoride(in) = fluoride(out)</text>
        <dbReference type="Rhea" id="RHEA:76159"/>
        <dbReference type="ChEBI" id="CHEBI:17051"/>
    </reaction>
    <physiologicalReaction direction="left-to-right" evidence="10">
        <dbReference type="Rhea" id="RHEA:76160"/>
    </physiologicalReaction>
</comment>
<comment type="activity regulation">
    <text evidence="11">Na(+) is not transported, but it plays an essential structural role and its presence is essential for fluoride channel function.</text>
</comment>
<evidence type="ECO:0000256" key="3">
    <source>
        <dbReference type="ARBA" id="ARBA00022519"/>
    </source>
</evidence>
<evidence type="ECO:0000313" key="13">
    <source>
        <dbReference type="Proteomes" id="UP000182737"/>
    </source>
</evidence>
<dbReference type="Pfam" id="PF02537">
    <property type="entry name" value="CRCB"/>
    <property type="match status" value="1"/>
</dbReference>
<evidence type="ECO:0000256" key="1">
    <source>
        <dbReference type="ARBA" id="ARBA00004651"/>
    </source>
</evidence>
<name>A0A1I3LV18_9SPIR</name>
<evidence type="ECO:0000256" key="11">
    <source>
        <dbReference type="HAMAP-Rule" id="MF_00454"/>
    </source>
</evidence>
<dbReference type="PANTHER" id="PTHR28259:SF1">
    <property type="entry name" value="FLUORIDE EXPORT PROTEIN 1-RELATED"/>
    <property type="match status" value="1"/>
</dbReference>
<evidence type="ECO:0000256" key="9">
    <source>
        <dbReference type="ARBA" id="ARBA00035120"/>
    </source>
</evidence>
<keyword evidence="3" id="KW-0997">Cell inner membrane</keyword>
<keyword evidence="11" id="KW-0813">Transport</keyword>
<feature type="binding site" evidence="11">
    <location>
        <position position="77"/>
    </location>
    <ligand>
        <name>Na(+)</name>
        <dbReference type="ChEBI" id="CHEBI:29101"/>
        <note>structural</note>
    </ligand>
</feature>
<keyword evidence="13" id="KW-1185">Reference proteome</keyword>
<evidence type="ECO:0000256" key="5">
    <source>
        <dbReference type="ARBA" id="ARBA00022989"/>
    </source>
</evidence>
<dbReference type="GO" id="GO:0062054">
    <property type="term" value="F:fluoride channel activity"/>
    <property type="evidence" value="ECO:0007669"/>
    <property type="project" value="UniProtKB-UniRule"/>
</dbReference>
<dbReference type="Proteomes" id="UP000182737">
    <property type="component" value="Unassembled WGS sequence"/>
</dbReference>
<keyword evidence="7 11" id="KW-0472">Membrane</keyword>
<dbReference type="GO" id="GO:0140114">
    <property type="term" value="P:cellular detoxification of fluoride"/>
    <property type="evidence" value="ECO:0007669"/>
    <property type="project" value="UniProtKB-UniRule"/>
</dbReference>
<comment type="similarity">
    <text evidence="9 11">Belongs to the fluoride channel Fluc/FEX (TC 1.A.43) family.</text>
</comment>
<accession>A0A1I3LV18</accession>
<keyword evidence="6 11" id="KW-0406">Ion transport</keyword>
<dbReference type="PANTHER" id="PTHR28259">
    <property type="entry name" value="FLUORIDE EXPORT PROTEIN 1-RELATED"/>
    <property type="match status" value="1"/>
</dbReference>
<dbReference type="RefSeq" id="WP_074932478.1">
    <property type="nucleotide sequence ID" value="NZ_FORI01000007.1"/>
</dbReference>
<evidence type="ECO:0000256" key="2">
    <source>
        <dbReference type="ARBA" id="ARBA00022475"/>
    </source>
</evidence>
<evidence type="ECO:0000256" key="8">
    <source>
        <dbReference type="ARBA" id="ARBA00023303"/>
    </source>
</evidence>
<keyword evidence="2 11" id="KW-1003">Cell membrane</keyword>
<dbReference type="GO" id="GO:0005886">
    <property type="term" value="C:plasma membrane"/>
    <property type="evidence" value="ECO:0007669"/>
    <property type="project" value="UniProtKB-SubCell"/>
</dbReference>
<evidence type="ECO:0000256" key="6">
    <source>
        <dbReference type="ARBA" id="ARBA00023065"/>
    </source>
</evidence>
<gene>
    <name evidence="11" type="primary">fluC</name>
    <name evidence="11" type="synonym">crcB</name>
    <name evidence="12" type="ORF">SAMN04487775_107202</name>
</gene>
<dbReference type="InterPro" id="IPR003691">
    <property type="entry name" value="FluC"/>
</dbReference>
<sequence>MLNCLVVALGGGIGACLRYLIGLIPLKEPFSFPVKTLVINLLGCFVIGLIAALAVKNSSLSPKTVLFIKTGLCGGFTTFSTFALETETLIKTGHIGLAVLYVALSVVVGVGLAFAGQVIVGK</sequence>
<keyword evidence="8 11" id="KW-0407">Ion channel</keyword>
<organism evidence="12 13">
    <name type="scientific">Treponema bryantii</name>
    <dbReference type="NCBI Taxonomy" id="163"/>
    <lineage>
        <taxon>Bacteria</taxon>
        <taxon>Pseudomonadati</taxon>
        <taxon>Spirochaetota</taxon>
        <taxon>Spirochaetia</taxon>
        <taxon>Spirochaetales</taxon>
        <taxon>Treponemataceae</taxon>
        <taxon>Treponema</taxon>
    </lineage>
</organism>
<keyword evidence="5 11" id="KW-1133">Transmembrane helix</keyword>